<reference evidence="3 4" key="1">
    <citation type="submission" date="2017-06" db="EMBL/GenBank/DDBJ databases">
        <title>Comparative genomic analysis of Ambrosia Fusariam Clade fungi.</title>
        <authorList>
            <person name="Stajich J.E."/>
            <person name="Carrillo J."/>
            <person name="Kijimoto T."/>
            <person name="Eskalen A."/>
            <person name="O'Donnell K."/>
            <person name="Kasson M."/>
        </authorList>
    </citation>
    <scope>NUCLEOTIDE SEQUENCE [LARGE SCALE GENOMIC DNA]</scope>
    <source>
        <strain evidence="3">UCR3666</strain>
    </source>
</reference>
<feature type="region of interest" description="Disordered" evidence="2">
    <location>
        <begin position="163"/>
        <end position="203"/>
    </location>
</feature>
<dbReference type="OrthoDB" id="4970011at2759"/>
<dbReference type="AlphaFoldDB" id="A0A3M2RHN4"/>
<keyword evidence="1" id="KW-0175">Coiled coil</keyword>
<dbReference type="Proteomes" id="UP000277212">
    <property type="component" value="Unassembled WGS sequence"/>
</dbReference>
<evidence type="ECO:0000256" key="2">
    <source>
        <dbReference type="SAM" id="MobiDB-lite"/>
    </source>
</evidence>
<accession>A0A3M2RHN4</accession>
<keyword evidence="4" id="KW-1185">Reference proteome</keyword>
<organism evidence="3 4">
    <name type="scientific">Fusarium kuroshium</name>
    <dbReference type="NCBI Taxonomy" id="2010991"/>
    <lineage>
        <taxon>Eukaryota</taxon>
        <taxon>Fungi</taxon>
        <taxon>Dikarya</taxon>
        <taxon>Ascomycota</taxon>
        <taxon>Pezizomycotina</taxon>
        <taxon>Sordariomycetes</taxon>
        <taxon>Hypocreomycetidae</taxon>
        <taxon>Hypocreales</taxon>
        <taxon>Nectriaceae</taxon>
        <taxon>Fusarium</taxon>
        <taxon>Fusarium solani species complex</taxon>
    </lineage>
</organism>
<protein>
    <submittedName>
        <fullName evidence="3">Uncharacterized protein</fullName>
    </submittedName>
</protein>
<comment type="caution">
    <text evidence="3">The sequence shown here is derived from an EMBL/GenBank/DDBJ whole genome shotgun (WGS) entry which is preliminary data.</text>
</comment>
<gene>
    <name evidence="3" type="ORF">CDV36_014674</name>
</gene>
<evidence type="ECO:0000256" key="1">
    <source>
        <dbReference type="SAM" id="Coils"/>
    </source>
</evidence>
<proteinExistence type="predicted"/>
<dbReference type="EMBL" id="NKUJ01000480">
    <property type="protein sequence ID" value="RMJ04659.1"/>
    <property type="molecule type" value="Genomic_DNA"/>
</dbReference>
<evidence type="ECO:0000313" key="4">
    <source>
        <dbReference type="Proteomes" id="UP000277212"/>
    </source>
</evidence>
<evidence type="ECO:0000313" key="3">
    <source>
        <dbReference type="EMBL" id="RMJ04659.1"/>
    </source>
</evidence>
<sequence>MSAPDADTTMSLGDEDFLLSNTPTTSTTLLTVGDLPLGPVQDEDIASATRLCQMFNDHRHSMPEHVAGEILRRLKKRLFYHNSESNAPLSYITRVVSSRYGWDLSKDLRYKNGPRDNSRLCDMVTQMAEKLAELEERIHELEGGRDRRSRSRIRDAIHTVTGKAKGALKRTASSLTDRESLPPKVRRTSAGPSNEEEEVSQAFDMSFLKHRAAKTQWG</sequence>
<name>A0A3M2RHN4_9HYPO</name>
<feature type="coiled-coil region" evidence="1">
    <location>
        <begin position="117"/>
        <end position="144"/>
    </location>
</feature>